<organism evidence="4">
    <name type="scientific">uncultured Segetibacter sp</name>
    <dbReference type="NCBI Taxonomy" id="481133"/>
    <lineage>
        <taxon>Bacteria</taxon>
        <taxon>Pseudomonadati</taxon>
        <taxon>Bacteroidota</taxon>
        <taxon>Chitinophagia</taxon>
        <taxon>Chitinophagales</taxon>
        <taxon>Chitinophagaceae</taxon>
        <taxon>Segetibacter</taxon>
        <taxon>environmental samples</taxon>
    </lineage>
</organism>
<dbReference type="GO" id="GO:0003677">
    <property type="term" value="F:DNA binding"/>
    <property type="evidence" value="ECO:0007669"/>
    <property type="project" value="UniProtKB-UniRule"/>
</dbReference>
<sequence>MAERKIKQKTDTSTEEKIKNAARIVFHNKGFAATRTREIAEEAGINLALLNYYFRSKEKLFDIIMLESMKNFFKSISEVFNNEQTTLGNKIEQLAIRYIDLLVANPNIPLFLMSELKTQPDELVARMGMKEIIMKSSFLKQFEQGVKDGKIVPIHPLHFMMNLISMTVFPFVASPMIKGLGDLSQNQFNELMEQRKLLIPKWVKATLKAK</sequence>
<dbReference type="SUPFAM" id="SSF46689">
    <property type="entry name" value="Homeodomain-like"/>
    <property type="match status" value="1"/>
</dbReference>
<accession>A0A6J4SIR1</accession>
<dbReference type="PRINTS" id="PR00455">
    <property type="entry name" value="HTHTETR"/>
</dbReference>
<reference evidence="4" key="1">
    <citation type="submission" date="2020-02" db="EMBL/GenBank/DDBJ databases">
        <authorList>
            <person name="Meier V. D."/>
        </authorList>
    </citation>
    <scope>NUCLEOTIDE SEQUENCE</scope>
    <source>
        <strain evidence="4">AVDCRST_MAG96</strain>
    </source>
</reference>
<feature type="domain" description="HTH tetR-type" evidence="3">
    <location>
        <begin position="12"/>
        <end position="72"/>
    </location>
</feature>
<dbReference type="Pfam" id="PF00440">
    <property type="entry name" value="TetR_N"/>
    <property type="match status" value="1"/>
</dbReference>
<dbReference type="EMBL" id="CADCVN010000638">
    <property type="protein sequence ID" value="CAA9494571.1"/>
    <property type="molecule type" value="Genomic_DNA"/>
</dbReference>
<dbReference type="InterPro" id="IPR001647">
    <property type="entry name" value="HTH_TetR"/>
</dbReference>
<dbReference type="InterPro" id="IPR050109">
    <property type="entry name" value="HTH-type_TetR-like_transc_reg"/>
</dbReference>
<evidence type="ECO:0000256" key="2">
    <source>
        <dbReference type="PROSITE-ProRule" id="PRU00335"/>
    </source>
</evidence>
<dbReference type="AlphaFoldDB" id="A0A6J4SIR1"/>
<dbReference type="SUPFAM" id="SSF48498">
    <property type="entry name" value="Tetracyclin repressor-like, C-terminal domain"/>
    <property type="match status" value="1"/>
</dbReference>
<name>A0A6J4SIR1_9BACT</name>
<evidence type="ECO:0000313" key="4">
    <source>
        <dbReference type="EMBL" id="CAA9494571.1"/>
    </source>
</evidence>
<dbReference type="InterPro" id="IPR036271">
    <property type="entry name" value="Tet_transcr_reg_TetR-rel_C_sf"/>
</dbReference>
<dbReference type="PROSITE" id="PS50977">
    <property type="entry name" value="HTH_TETR_2"/>
    <property type="match status" value="1"/>
</dbReference>
<evidence type="ECO:0000259" key="3">
    <source>
        <dbReference type="PROSITE" id="PS50977"/>
    </source>
</evidence>
<evidence type="ECO:0000256" key="1">
    <source>
        <dbReference type="ARBA" id="ARBA00023125"/>
    </source>
</evidence>
<dbReference type="InterPro" id="IPR009057">
    <property type="entry name" value="Homeodomain-like_sf"/>
</dbReference>
<gene>
    <name evidence="4" type="ORF">AVDCRST_MAG96-1672</name>
</gene>
<dbReference type="Gene3D" id="1.10.357.10">
    <property type="entry name" value="Tetracycline Repressor, domain 2"/>
    <property type="match status" value="1"/>
</dbReference>
<proteinExistence type="predicted"/>
<keyword evidence="1 2" id="KW-0238">DNA-binding</keyword>
<feature type="DNA-binding region" description="H-T-H motif" evidence="2">
    <location>
        <begin position="35"/>
        <end position="54"/>
    </location>
</feature>
<dbReference type="PANTHER" id="PTHR30328">
    <property type="entry name" value="TRANSCRIPTIONAL REPRESSOR"/>
    <property type="match status" value="1"/>
</dbReference>
<protein>
    <submittedName>
        <fullName evidence="4">Transcriptional regulator, AcrR family</fullName>
    </submittedName>
</protein>
<dbReference type="PANTHER" id="PTHR30328:SF54">
    <property type="entry name" value="HTH-TYPE TRANSCRIPTIONAL REPRESSOR SCO4008"/>
    <property type="match status" value="1"/>
</dbReference>